<name>A0ABR4D2G4_9PEZI</name>
<evidence type="ECO:0000256" key="1">
    <source>
        <dbReference type="ARBA" id="ARBA00001971"/>
    </source>
</evidence>
<dbReference type="SUPFAM" id="SSF48264">
    <property type="entry name" value="Cytochrome P450"/>
    <property type="match status" value="1"/>
</dbReference>
<evidence type="ECO:0000313" key="9">
    <source>
        <dbReference type="EMBL" id="KAL2264565.1"/>
    </source>
</evidence>
<keyword evidence="4" id="KW-0479">Metal-binding</keyword>
<dbReference type="RefSeq" id="XP_070863292.1">
    <property type="nucleotide sequence ID" value="XM_071013857.1"/>
</dbReference>
<dbReference type="InterPro" id="IPR001128">
    <property type="entry name" value="Cyt_P450"/>
</dbReference>
<gene>
    <name evidence="9" type="ORF">VTJ83DRAFT_7075</name>
</gene>
<dbReference type="InterPro" id="IPR036396">
    <property type="entry name" value="Cyt_P450_sf"/>
</dbReference>
<dbReference type="EMBL" id="JAZGUE010000007">
    <property type="protein sequence ID" value="KAL2264565.1"/>
    <property type="molecule type" value="Genomic_DNA"/>
</dbReference>
<evidence type="ECO:0000256" key="6">
    <source>
        <dbReference type="ARBA" id="ARBA00023004"/>
    </source>
</evidence>
<dbReference type="Pfam" id="PF00067">
    <property type="entry name" value="p450"/>
    <property type="match status" value="1"/>
</dbReference>
<comment type="caution">
    <text evidence="9">The sequence shown here is derived from an EMBL/GenBank/DDBJ whole genome shotgun (WGS) entry which is preliminary data.</text>
</comment>
<organism evidence="9 10">
    <name type="scientific">Remersonia thermophila</name>
    <dbReference type="NCBI Taxonomy" id="72144"/>
    <lineage>
        <taxon>Eukaryota</taxon>
        <taxon>Fungi</taxon>
        <taxon>Dikarya</taxon>
        <taxon>Ascomycota</taxon>
        <taxon>Pezizomycotina</taxon>
        <taxon>Sordariomycetes</taxon>
        <taxon>Sordariomycetidae</taxon>
        <taxon>Sordariales</taxon>
        <taxon>Sordariales incertae sedis</taxon>
        <taxon>Remersonia</taxon>
    </lineage>
</organism>
<keyword evidence="6" id="KW-0408">Iron</keyword>
<evidence type="ECO:0000256" key="5">
    <source>
        <dbReference type="ARBA" id="ARBA00023002"/>
    </source>
</evidence>
<accession>A0ABR4D2G4</accession>
<dbReference type="GeneID" id="98128501"/>
<protein>
    <recommendedName>
        <fullName evidence="11">Cytochrome P450</fullName>
    </recommendedName>
</protein>
<dbReference type="InterPro" id="IPR002401">
    <property type="entry name" value="Cyt_P450_E_grp-I"/>
</dbReference>
<proteinExistence type="inferred from homology"/>
<comment type="cofactor">
    <cofactor evidence="1">
        <name>heme</name>
        <dbReference type="ChEBI" id="CHEBI:30413"/>
    </cofactor>
</comment>
<keyword evidence="8" id="KW-0812">Transmembrane</keyword>
<comment type="similarity">
    <text evidence="2">Belongs to the cytochrome P450 family.</text>
</comment>
<feature type="transmembrane region" description="Helical" evidence="8">
    <location>
        <begin position="74"/>
        <end position="92"/>
    </location>
</feature>
<keyword evidence="8" id="KW-0472">Membrane</keyword>
<keyword evidence="3" id="KW-0349">Heme</keyword>
<sequence length="553" mass="62474">MTVWCPTVHDLASVGSGVAAHVFVFRCGEWDMAAPKIFVFYETVLVAALAASYFSTVYPIPSLLLSILGTPQGVLRAAACHAVGLYSSMLIYRAWLHRLRAYPGPFLARLTNFYITARSVRKLHLYEEVRQLHARYGDYVRIGPSELSIADPQAVKAIYGSHSPVTKGPWYNLLEPRVPLFMARDKQEHARRRKVWDQGFTTKAIQGYDPRITKAIYSLLAAVERHKGQPFDLARWFAYLAFDIMEDLAFNKSADMLGRGEDGYVFKTIRADMYNIAFFSHLPWLLPFLKRTPILNKNYRKFLDWIQILIDERAQKEPAQPDIFSPILAAFRQSAQTPRDRLNLHGDAQLIVIAGSDSVAAALTHVFFELAWDPALVARLQAELDALPSLEHQHLLAAPLLDAVIYETMRLHPPVPSGTQRVTPPEGLRIGERWVPGGTIVQVPSYTVFRDPRAFAYPEEFIPERWTTRPELVRDRSVFIPFNAGPYACIGKRLAMLEMRRVIAELLSRYDLAVAPGQTKDMFLDGKQDTFTTVSAPLPVIFQDRVKTAGGEC</sequence>
<evidence type="ECO:0000256" key="3">
    <source>
        <dbReference type="ARBA" id="ARBA00022617"/>
    </source>
</evidence>
<dbReference type="PRINTS" id="PR00385">
    <property type="entry name" value="P450"/>
</dbReference>
<dbReference type="InterPro" id="IPR050121">
    <property type="entry name" value="Cytochrome_P450_monoxygenase"/>
</dbReference>
<evidence type="ECO:0000313" key="10">
    <source>
        <dbReference type="Proteomes" id="UP001600064"/>
    </source>
</evidence>
<dbReference type="CDD" id="cd11061">
    <property type="entry name" value="CYP67-like"/>
    <property type="match status" value="1"/>
</dbReference>
<dbReference type="Proteomes" id="UP001600064">
    <property type="component" value="Unassembled WGS sequence"/>
</dbReference>
<evidence type="ECO:0000256" key="7">
    <source>
        <dbReference type="ARBA" id="ARBA00023033"/>
    </source>
</evidence>
<dbReference type="PRINTS" id="PR00463">
    <property type="entry name" value="EP450I"/>
</dbReference>
<keyword evidence="7" id="KW-0503">Monooxygenase</keyword>
<dbReference type="PANTHER" id="PTHR24305:SF187">
    <property type="entry name" value="P450, PUTATIVE (EUROFUNG)-RELATED"/>
    <property type="match status" value="1"/>
</dbReference>
<keyword evidence="5" id="KW-0560">Oxidoreductase</keyword>
<evidence type="ECO:0008006" key="11">
    <source>
        <dbReference type="Google" id="ProtNLM"/>
    </source>
</evidence>
<dbReference type="Gene3D" id="1.10.630.10">
    <property type="entry name" value="Cytochrome P450"/>
    <property type="match status" value="1"/>
</dbReference>
<keyword evidence="10" id="KW-1185">Reference proteome</keyword>
<reference evidence="9 10" key="1">
    <citation type="journal article" date="2024" name="Commun. Biol.">
        <title>Comparative genomic analysis of thermophilic fungi reveals convergent evolutionary adaptations and gene losses.</title>
        <authorList>
            <person name="Steindorff A.S."/>
            <person name="Aguilar-Pontes M.V."/>
            <person name="Robinson A.J."/>
            <person name="Andreopoulos B."/>
            <person name="LaButti K."/>
            <person name="Kuo A."/>
            <person name="Mondo S."/>
            <person name="Riley R."/>
            <person name="Otillar R."/>
            <person name="Haridas S."/>
            <person name="Lipzen A."/>
            <person name="Grimwood J."/>
            <person name="Schmutz J."/>
            <person name="Clum A."/>
            <person name="Reid I.D."/>
            <person name="Moisan M.C."/>
            <person name="Butler G."/>
            <person name="Nguyen T.T.M."/>
            <person name="Dewar K."/>
            <person name="Conant G."/>
            <person name="Drula E."/>
            <person name="Henrissat B."/>
            <person name="Hansel C."/>
            <person name="Singer S."/>
            <person name="Hutchinson M.I."/>
            <person name="de Vries R.P."/>
            <person name="Natvig D.O."/>
            <person name="Powell A.J."/>
            <person name="Tsang A."/>
            <person name="Grigoriev I.V."/>
        </authorList>
    </citation>
    <scope>NUCLEOTIDE SEQUENCE [LARGE SCALE GENOMIC DNA]</scope>
    <source>
        <strain evidence="9 10">ATCC 22073</strain>
    </source>
</reference>
<dbReference type="PANTHER" id="PTHR24305">
    <property type="entry name" value="CYTOCHROME P450"/>
    <property type="match status" value="1"/>
</dbReference>
<evidence type="ECO:0000256" key="2">
    <source>
        <dbReference type="ARBA" id="ARBA00010617"/>
    </source>
</evidence>
<keyword evidence="8" id="KW-1133">Transmembrane helix</keyword>
<evidence type="ECO:0000256" key="4">
    <source>
        <dbReference type="ARBA" id="ARBA00022723"/>
    </source>
</evidence>
<evidence type="ECO:0000256" key="8">
    <source>
        <dbReference type="SAM" id="Phobius"/>
    </source>
</evidence>